<evidence type="ECO:0000313" key="4">
    <source>
        <dbReference type="Proteomes" id="UP000582837"/>
    </source>
</evidence>
<evidence type="ECO:0000256" key="2">
    <source>
        <dbReference type="SAM" id="Phobius"/>
    </source>
</evidence>
<feature type="region of interest" description="Disordered" evidence="1">
    <location>
        <begin position="1"/>
        <end position="23"/>
    </location>
</feature>
<feature type="transmembrane region" description="Helical" evidence="2">
    <location>
        <begin position="261"/>
        <end position="280"/>
    </location>
</feature>
<feature type="transmembrane region" description="Helical" evidence="2">
    <location>
        <begin position="226"/>
        <end position="249"/>
    </location>
</feature>
<dbReference type="GO" id="GO:0043190">
    <property type="term" value="C:ATP-binding cassette (ABC) transporter complex"/>
    <property type="evidence" value="ECO:0007669"/>
    <property type="project" value="InterPro"/>
</dbReference>
<dbReference type="Proteomes" id="UP000582837">
    <property type="component" value="Unassembled WGS sequence"/>
</dbReference>
<sequence length="286" mass="30156">MQTTREQPAPAGSPVSPPSARRVPAPVGWAERRLAAAGRAAERLLEHAGGMATLFWRTLVYLFTGRIPLSEVATQVYWMGIGSIPIVLVTGGLAGVVTSQQGGYQFTGNVPLYYVGSIVASTIILELGPVLTAVVLIGRVGARITAELGTMRVSEQIDALYSLGRDPIRTLVAPRIVAGIISVPILVAIANGTGLLTGMLSAQFTLGLGRQSFFYGAGLFWHNWDMFYSLAKAVSFGFIIPLVASHMGLATRGGAEGVGKYTTAAVVTMTLGVLILDAMFPPLLLN</sequence>
<organism evidence="3 4">
    <name type="scientific">Longimicrobium terrae</name>
    <dbReference type="NCBI Taxonomy" id="1639882"/>
    <lineage>
        <taxon>Bacteria</taxon>
        <taxon>Pseudomonadati</taxon>
        <taxon>Gemmatimonadota</taxon>
        <taxon>Longimicrobiia</taxon>
        <taxon>Longimicrobiales</taxon>
        <taxon>Longimicrobiaceae</taxon>
        <taxon>Longimicrobium</taxon>
    </lineage>
</organism>
<feature type="compositionally biased region" description="Low complexity" evidence="1">
    <location>
        <begin position="8"/>
        <end position="23"/>
    </location>
</feature>
<feature type="transmembrane region" description="Helical" evidence="2">
    <location>
        <begin position="176"/>
        <end position="206"/>
    </location>
</feature>
<keyword evidence="2" id="KW-1133">Transmembrane helix</keyword>
<dbReference type="EMBL" id="JACHIA010000009">
    <property type="protein sequence ID" value="MBB6071574.1"/>
    <property type="molecule type" value="Genomic_DNA"/>
</dbReference>
<comment type="caution">
    <text evidence="3">The sequence shown here is derived from an EMBL/GenBank/DDBJ whole genome shotgun (WGS) entry which is preliminary data.</text>
</comment>
<protein>
    <submittedName>
        <fullName evidence="3">Phospholipid/cholesterol/gamma-HCH transport system permease protein</fullName>
    </submittedName>
</protein>
<dbReference type="InterPro" id="IPR030802">
    <property type="entry name" value="Permease_MalE"/>
</dbReference>
<feature type="transmembrane region" description="Helical" evidence="2">
    <location>
        <begin position="76"/>
        <end position="97"/>
    </location>
</feature>
<reference evidence="3 4" key="1">
    <citation type="submission" date="2020-08" db="EMBL/GenBank/DDBJ databases">
        <title>Genomic Encyclopedia of Type Strains, Phase IV (KMG-IV): sequencing the most valuable type-strain genomes for metagenomic binning, comparative biology and taxonomic classification.</title>
        <authorList>
            <person name="Goeker M."/>
        </authorList>
    </citation>
    <scope>NUCLEOTIDE SEQUENCE [LARGE SCALE GENOMIC DNA]</scope>
    <source>
        <strain evidence="3 4">DSM 29007</strain>
    </source>
</reference>
<keyword evidence="2" id="KW-0472">Membrane</keyword>
<gene>
    <name evidence="3" type="ORF">HNQ61_003202</name>
</gene>
<keyword evidence="2" id="KW-0812">Transmembrane</keyword>
<evidence type="ECO:0000256" key="1">
    <source>
        <dbReference type="SAM" id="MobiDB-lite"/>
    </source>
</evidence>
<dbReference type="AlphaFoldDB" id="A0A841H0U8"/>
<proteinExistence type="predicted"/>
<feature type="transmembrane region" description="Helical" evidence="2">
    <location>
        <begin position="112"/>
        <end position="137"/>
    </location>
</feature>
<dbReference type="RefSeq" id="WP_170034933.1">
    <property type="nucleotide sequence ID" value="NZ_JABDTL010000001.1"/>
</dbReference>
<evidence type="ECO:0000313" key="3">
    <source>
        <dbReference type="EMBL" id="MBB6071574.1"/>
    </source>
</evidence>
<dbReference type="PANTHER" id="PTHR30188">
    <property type="entry name" value="ABC TRANSPORTER PERMEASE PROTEIN-RELATED"/>
    <property type="match status" value="1"/>
</dbReference>
<accession>A0A841H0U8</accession>
<keyword evidence="4" id="KW-1185">Reference proteome</keyword>
<name>A0A841H0U8_9BACT</name>
<dbReference type="Pfam" id="PF02405">
    <property type="entry name" value="MlaE"/>
    <property type="match status" value="1"/>
</dbReference>
<dbReference type="GO" id="GO:0005548">
    <property type="term" value="F:phospholipid transporter activity"/>
    <property type="evidence" value="ECO:0007669"/>
    <property type="project" value="TreeGrafter"/>
</dbReference>